<dbReference type="Gene3D" id="3.30.559.10">
    <property type="entry name" value="Chloramphenicol acetyltransferase-like domain"/>
    <property type="match status" value="2"/>
</dbReference>
<dbReference type="AlphaFoldDB" id="A0A0V1PYE9"/>
<organism evidence="3 4">
    <name type="scientific">Debaryomyces fabryi</name>
    <dbReference type="NCBI Taxonomy" id="58627"/>
    <lineage>
        <taxon>Eukaryota</taxon>
        <taxon>Fungi</taxon>
        <taxon>Dikarya</taxon>
        <taxon>Ascomycota</taxon>
        <taxon>Saccharomycotina</taxon>
        <taxon>Pichiomycetes</taxon>
        <taxon>Debaryomycetaceae</taxon>
        <taxon>Debaryomyces</taxon>
    </lineage>
</organism>
<protein>
    <recommendedName>
        <fullName evidence="2">Trichothecene 3-O-acetyltransferase-like N-terminal domain-containing protein</fullName>
    </recommendedName>
</protein>
<evidence type="ECO:0000256" key="1">
    <source>
        <dbReference type="ARBA" id="ARBA00022679"/>
    </source>
</evidence>
<dbReference type="OrthoDB" id="1862401at2759"/>
<dbReference type="GeneID" id="26839932"/>
<keyword evidence="1" id="KW-0808">Transferase</keyword>
<reference evidence="3 4" key="1">
    <citation type="submission" date="2015-11" db="EMBL/GenBank/DDBJ databases">
        <title>The genome of Debaryomyces fabryi.</title>
        <authorList>
            <person name="Tafer H."/>
            <person name="Lopandic K."/>
        </authorList>
    </citation>
    <scope>NUCLEOTIDE SEQUENCE [LARGE SCALE GENOMIC DNA]</scope>
    <source>
        <strain evidence="3 4">CBS 789</strain>
    </source>
</reference>
<dbReference type="InterPro" id="IPR054710">
    <property type="entry name" value="Tri101-like_N"/>
</dbReference>
<dbReference type="EMBL" id="LMYN01000057">
    <property type="protein sequence ID" value="KSA01291.1"/>
    <property type="molecule type" value="Genomic_DNA"/>
</dbReference>
<dbReference type="InterPro" id="IPR023213">
    <property type="entry name" value="CAT-like_dom_sf"/>
</dbReference>
<keyword evidence="4" id="KW-1185">Reference proteome</keyword>
<dbReference type="InterPro" id="IPR051283">
    <property type="entry name" value="Sec_Metabolite_Acyltrans"/>
</dbReference>
<proteinExistence type="predicted"/>
<evidence type="ECO:0000313" key="4">
    <source>
        <dbReference type="Proteomes" id="UP000054251"/>
    </source>
</evidence>
<dbReference type="Proteomes" id="UP000054251">
    <property type="component" value="Unassembled WGS sequence"/>
</dbReference>
<accession>A0A0V1PYE9</accession>
<evidence type="ECO:0000259" key="2">
    <source>
        <dbReference type="Pfam" id="PF22664"/>
    </source>
</evidence>
<name>A0A0V1PYE9_9ASCO</name>
<feature type="domain" description="Trichothecene 3-O-acetyltransferase-like N-terminal" evidence="2">
    <location>
        <begin position="3"/>
        <end position="147"/>
    </location>
</feature>
<sequence>MSEDGKSKKEIIETLRNGLEILTKEFPWVAGQVVNENKKENEDTGIFKITALEEIPRFVVRDMGNEGSVPSMEELRNASFPIRMLDETLIAPRSTLPGIFSESSDIPVFILQATFIRNGLILTFLGQHQVMDGTGQAQVISMFSKACRGENFTKEELETGNMDRKDIIPLLTKEEETNLGDLHQKLAHQIISNPSSPNAEPRQCVWKSFNFSSSSLSELKSLATDDLPSSASYITTDDALTAFVWQCVSRIRLSRFSPNKKSTLARAVNVRHYLKIPPTYPGMVQNMTYNSFTLTQSISSPLGLIASQLRSNFDPNGSHLNQDTRALATFLNSTKNKSVVSFTASLDLSSDIALSSWAKQNSYSLDFGLGLNNPESVRRPHFTPVEGLAYLLPKARNGDITLAICLCDTDMDLLKRDEQFTKYATYIP</sequence>
<gene>
    <name evidence="3" type="ORF">AC631_02923</name>
</gene>
<dbReference type="RefSeq" id="XP_015467393.1">
    <property type="nucleotide sequence ID" value="XM_015611752.1"/>
</dbReference>
<comment type="caution">
    <text evidence="3">The sequence shown here is derived from an EMBL/GenBank/DDBJ whole genome shotgun (WGS) entry which is preliminary data.</text>
</comment>
<dbReference type="PANTHER" id="PTHR31896">
    <property type="entry name" value="FAMILY REGULATORY PROTEIN, PUTATIVE (AFU_ORTHOLOGUE AFUA_3G14730)-RELATED"/>
    <property type="match status" value="1"/>
</dbReference>
<dbReference type="PANTHER" id="PTHR31896:SF64">
    <property type="entry name" value="TRICHOTHECENE 3-O-ACETYLTRANSFERASE"/>
    <property type="match status" value="1"/>
</dbReference>
<evidence type="ECO:0000313" key="3">
    <source>
        <dbReference type="EMBL" id="KSA01291.1"/>
    </source>
</evidence>
<dbReference type="GO" id="GO:0016740">
    <property type="term" value="F:transferase activity"/>
    <property type="evidence" value="ECO:0007669"/>
    <property type="project" value="UniProtKB-KW"/>
</dbReference>
<dbReference type="Pfam" id="PF22664">
    <property type="entry name" value="TRI-like_N"/>
    <property type="match status" value="1"/>
</dbReference>